<dbReference type="EC" id="3.1.4.11" evidence="2"/>
<comment type="catalytic activity">
    <reaction evidence="2">
        <text>a 1,2-diacyl-sn-glycero-3-phospho-(1D-myo-inositol-4,5-bisphosphate) + H2O = 1D-myo-inositol 1,4,5-trisphosphate + a 1,2-diacyl-sn-glycerol + H(+)</text>
        <dbReference type="Rhea" id="RHEA:33179"/>
        <dbReference type="ChEBI" id="CHEBI:15377"/>
        <dbReference type="ChEBI" id="CHEBI:15378"/>
        <dbReference type="ChEBI" id="CHEBI:17815"/>
        <dbReference type="ChEBI" id="CHEBI:58456"/>
        <dbReference type="ChEBI" id="CHEBI:203600"/>
        <dbReference type="EC" id="3.1.4.11"/>
    </reaction>
</comment>
<dbReference type="GO" id="GO:0016042">
    <property type="term" value="P:lipid catabolic process"/>
    <property type="evidence" value="ECO:0007669"/>
    <property type="project" value="UniProtKB-KW"/>
</dbReference>
<gene>
    <name evidence="5" type="ORF">EJ08DRAFT_667355</name>
</gene>
<dbReference type="SMART" id="SM00149">
    <property type="entry name" value="PLCYc"/>
    <property type="match status" value="1"/>
</dbReference>
<evidence type="ECO:0000313" key="5">
    <source>
        <dbReference type="EMBL" id="KAF2436624.1"/>
    </source>
</evidence>
<dbReference type="PRINTS" id="PR00390">
    <property type="entry name" value="PHPHLIPASEC"/>
</dbReference>
<keyword evidence="2" id="KW-0378">Hydrolase</keyword>
<dbReference type="Gene3D" id="2.60.40.150">
    <property type="entry name" value="C2 domain"/>
    <property type="match status" value="1"/>
</dbReference>
<keyword evidence="2" id="KW-0443">Lipid metabolism</keyword>
<dbReference type="InterPro" id="IPR000008">
    <property type="entry name" value="C2_dom"/>
</dbReference>
<reference evidence="5" key="1">
    <citation type="journal article" date="2020" name="Stud. Mycol.">
        <title>101 Dothideomycetes genomes: a test case for predicting lifestyles and emergence of pathogens.</title>
        <authorList>
            <person name="Haridas S."/>
            <person name="Albert R."/>
            <person name="Binder M."/>
            <person name="Bloem J."/>
            <person name="Labutti K."/>
            <person name="Salamov A."/>
            <person name="Andreopoulos B."/>
            <person name="Baker S."/>
            <person name="Barry K."/>
            <person name="Bills G."/>
            <person name="Bluhm B."/>
            <person name="Cannon C."/>
            <person name="Castanera R."/>
            <person name="Culley D."/>
            <person name="Daum C."/>
            <person name="Ezra D."/>
            <person name="Gonzalez J."/>
            <person name="Henrissat B."/>
            <person name="Kuo A."/>
            <person name="Liang C."/>
            <person name="Lipzen A."/>
            <person name="Lutzoni F."/>
            <person name="Magnuson J."/>
            <person name="Mondo S."/>
            <person name="Nolan M."/>
            <person name="Ohm R."/>
            <person name="Pangilinan J."/>
            <person name="Park H.-J."/>
            <person name="Ramirez L."/>
            <person name="Alfaro M."/>
            <person name="Sun H."/>
            <person name="Tritt A."/>
            <person name="Yoshinaga Y."/>
            <person name="Zwiers L.-H."/>
            <person name="Turgeon B."/>
            <person name="Goodwin S."/>
            <person name="Spatafora J."/>
            <person name="Crous P."/>
            <person name="Grigoriev I."/>
        </authorList>
    </citation>
    <scope>NUCLEOTIDE SEQUENCE</scope>
    <source>
        <strain evidence="5">CBS 130266</strain>
    </source>
</reference>
<dbReference type="PROSITE" id="PS50008">
    <property type="entry name" value="PIPLC_Y_DOMAIN"/>
    <property type="match status" value="1"/>
</dbReference>
<dbReference type="PANTHER" id="PTHR10336">
    <property type="entry name" value="PHOSPHOINOSITIDE-SPECIFIC PHOSPHOLIPASE C FAMILY PROTEIN"/>
    <property type="match status" value="1"/>
</dbReference>
<dbReference type="Pfam" id="PF00387">
    <property type="entry name" value="PI-PLC-Y"/>
    <property type="match status" value="1"/>
</dbReference>
<dbReference type="GO" id="GO:0004435">
    <property type="term" value="F:phosphatidylinositol-4,5-bisphosphate phospholipase C activity"/>
    <property type="evidence" value="ECO:0007669"/>
    <property type="project" value="UniProtKB-EC"/>
</dbReference>
<evidence type="ECO:0000256" key="3">
    <source>
        <dbReference type="SAM" id="MobiDB-lite"/>
    </source>
</evidence>
<accession>A0A9P4U393</accession>
<dbReference type="Proteomes" id="UP000800235">
    <property type="component" value="Unassembled WGS sequence"/>
</dbReference>
<feature type="compositionally biased region" description="Polar residues" evidence="3">
    <location>
        <begin position="228"/>
        <end position="257"/>
    </location>
</feature>
<dbReference type="InterPro" id="IPR017946">
    <property type="entry name" value="PLC-like_Pdiesterase_TIM-brl"/>
</dbReference>
<dbReference type="InterPro" id="IPR035892">
    <property type="entry name" value="C2_domain_sf"/>
</dbReference>
<evidence type="ECO:0000313" key="6">
    <source>
        <dbReference type="Proteomes" id="UP000800235"/>
    </source>
</evidence>
<comment type="caution">
    <text evidence="5">The sequence shown here is derived from an EMBL/GenBank/DDBJ whole genome shotgun (WGS) entry which is preliminary data.</text>
</comment>
<dbReference type="GO" id="GO:0051209">
    <property type="term" value="P:release of sequestered calcium ion into cytosol"/>
    <property type="evidence" value="ECO:0007669"/>
    <property type="project" value="TreeGrafter"/>
</dbReference>
<dbReference type="Pfam" id="PF00168">
    <property type="entry name" value="C2"/>
    <property type="match status" value="1"/>
</dbReference>
<dbReference type="SMART" id="SM00148">
    <property type="entry name" value="PLCXc"/>
    <property type="match status" value="1"/>
</dbReference>
<keyword evidence="2" id="KW-0442">Lipid degradation</keyword>
<dbReference type="InterPro" id="IPR000909">
    <property type="entry name" value="PLipase_C_PInositol-sp_X_dom"/>
</dbReference>
<dbReference type="PROSITE" id="PS50007">
    <property type="entry name" value="PIPLC_X_DOMAIN"/>
    <property type="match status" value="1"/>
</dbReference>
<proteinExistence type="predicted"/>
<feature type="domain" description="PI-PLC Y-box" evidence="4">
    <location>
        <begin position="268"/>
        <end position="381"/>
    </location>
</feature>
<dbReference type="PANTHER" id="PTHR10336:SF82">
    <property type="entry name" value="PHOSPHOINOSITIDE PHOSPHOLIPASE C"/>
    <property type="match status" value="1"/>
</dbReference>
<protein>
    <recommendedName>
        <fullName evidence="2">Phosphoinositide phospholipase C</fullName>
        <ecNumber evidence="2">3.1.4.11</ecNumber>
    </recommendedName>
</protein>
<dbReference type="InterPro" id="IPR001711">
    <property type="entry name" value="PLipase_C_Pinositol-sp_Y"/>
</dbReference>
<evidence type="ECO:0000256" key="1">
    <source>
        <dbReference type="ARBA" id="ARBA00023224"/>
    </source>
</evidence>
<dbReference type="EMBL" id="MU007010">
    <property type="protein sequence ID" value="KAF2436624.1"/>
    <property type="molecule type" value="Genomic_DNA"/>
</dbReference>
<feature type="region of interest" description="Disordered" evidence="3">
    <location>
        <begin position="90"/>
        <end position="121"/>
    </location>
</feature>
<organism evidence="5 6">
    <name type="scientific">Tothia fuscella</name>
    <dbReference type="NCBI Taxonomy" id="1048955"/>
    <lineage>
        <taxon>Eukaryota</taxon>
        <taxon>Fungi</taxon>
        <taxon>Dikarya</taxon>
        <taxon>Ascomycota</taxon>
        <taxon>Pezizomycotina</taxon>
        <taxon>Dothideomycetes</taxon>
        <taxon>Pleosporomycetidae</taxon>
        <taxon>Venturiales</taxon>
        <taxon>Cylindrosympodiaceae</taxon>
        <taxon>Tothia</taxon>
    </lineage>
</organism>
<evidence type="ECO:0000259" key="4">
    <source>
        <dbReference type="PROSITE" id="PS50008"/>
    </source>
</evidence>
<dbReference type="AlphaFoldDB" id="A0A9P4U393"/>
<keyword evidence="1" id="KW-0807">Transducer</keyword>
<dbReference type="SUPFAM" id="SSF49562">
    <property type="entry name" value="C2 domain (Calcium/lipid-binding domain, CaLB)"/>
    <property type="match status" value="1"/>
</dbReference>
<dbReference type="OrthoDB" id="269822at2759"/>
<dbReference type="InterPro" id="IPR001192">
    <property type="entry name" value="PI-PLC_fam"/>
</dbReference>
<dbReference type="GO" id="GO:0048015">
    <property type="term" value="P:phosphatidylinositol-mediated signaling"/>
    <property type="evidence" value="ECO:0007669"/>
    <property type="project" value="TreeGrafter"/>
</dbReference>
<dbReference type="CDD" id="cd00275">
    <property type="entry name" value="C2_PLC_like"/>
    <property type="match status" value="1"/>
</dbReference>
<dbReference type="Gene3D" id="3.20.20.190">
    <property type="entry name" value="Phosphatidylinositol (PI) phosphodiesterase"/>
    <property type="match status" value="1"/>
</dbReference>
<evidence type="ECO:0000256" key="2">
    <source>
        <dbReference type="RuleBase" id="RU361133"/>
    </source>
</evidence>
<sequence>MTKLVTIHKENDKRLAPLKEFLEFMGSDLSNACGDAPNQDLNHPLSNYFISSSHNTYLTGHQLYGKANVDGYKNVLLRGCRCVEIDVWDGEPPSSSDSSSDEEFPPRATVDASGRPAPWRANSDRVEPVVLHGYTATKDISFRRVCETIRDNAFVTSSLPVIVSLEVHTSKDQQEIMVEILEESFRGFLVEGDSAIDSDLPSPKALENKILIKVKYSPPAAPDEAPPGSQNAENLNKIPSNSSYQSENDNPTTNSGSKVKPSKIIDALSRLGIYTRSYHFKGLDQPEASIPTHVFSLSEGALIEVHEANPAGLFDHNKRYLMRAYPKGTRVSSSNLDPTKFWRRGVQMVALNWQRFDAGIMCNEAMFTGTGGWILKPEAYRATAQYTGDADLVQGSRFSIVFMAGQNIDPPKDIDAGDFHPFVKCELHLEVPENWEDLSPGKEKDGKFKAKTKAARGSHPDFKNQTIGFENLPSILPELAFVRFKVMHNKFVGDSLAGWACIRLDRLQTGYRFIHLFDAKGVQTRGVVLVHVNCSWKLRGIKTTATPGQQTELPLR</sequence>
<feature type="region of interest" description="Disordered" evidence="3">
    <location>
        <begin position="219"/>
        <end position="261"/>
    </location>
</feature>
<dbReference type="SUPFAM" id="SSF51695">
    <property type="entry name" value="PLC-like phosphodiesterases"/>
    <property type="match status" value="1"/>
</dbReference>
<dbReference type="Pfam" id="PF00388">
    <property type="entry name" value="PI-PLC-X"/>
    <property type="match status" value="1"/>
</dbReference>
<dbReference type="CDD" id="cd08598">
    <property type="entry name" value="PI-PLC1c_yeast"/>
    <property type="match status" value="1"/>
</dbReference>
<keyword evidence="6" id="KW-1185">Reference proteome</keyword>
<name>A0A9P4U393_9PEZI</name>